<proteinExistence type="predicted"/>
<dbReference type="Pfam" id="PF01850">
    <property type="entry name" value="PIN"/>
    <property type="match status" value="1"/>
</dbReference>
<feature type="domain" description="PIN" evidence="1">
    <location>
        <begin position="5"/>
        <end position="56"/>
    </location>
</feature>
<evidence type="ECO:0000313" key="3">
    <source>
        <dbReference type="Proteomes" id="UP000249818"/>
    </source>
</evidence>
<reference evidence="3" key="1">
    <citation type="submission" date="2018-05" db="EMBL/GenBank/DDBJ databases">
        <authorList>
            <person name="Hao L."/>
        </authorList>
    </citation>
    <scope>NUCLEOTIDE SEQUENCE [LARGE SCALE GENOMIC DNA]</scope>
</reference>
<keyword evidence="3" id="KW-1185">Reference proteome</keyword>
<dbReference type="InterPro" id="IPR029060">
    <property type="entry name" value="PIN-like_dom_sf"/>
</dbReference>
<dbReference type="AlphaFoldDB" id="A0A2X3KVP2"/>
<dbReference type="KEGG" id="bana:BARAN1_0624"/>
<dbReference type="InterPro" id="IPR002716">
    <property type="entry name" value="PIN_dom"/>
</dbReference>
<evidence type="ECO:0000313" key="2">
    <source>
        <dbReference type="EMBL" id="SQD92648.1"/>
    </source>
</evidence>
<gene>
    <name evidence="2" type="ORF">BARAN1_0624</name>
</gene>
<protein>
    <submittedName>
        <fullName evidence="2">PilT protein domain protein</fullName>
    </submittedName>
</protein>
<dbReference type="CDD" id="cd09872">
    <property type="entry name" value="PIN_Sll0205-like"/>
    <property type="match status" value="1"/>
</dbReference>
<dbReference type="InterPro" id="IPR041705">
    <property type="entry name" value="PIN_Sll0205"/>
</dbReference>
<evidence type="ECO:0000259" key="1">
    <source>
        <dbReference type="Pfam" id="PF01850"/>
    </source>
</evidence>
<dbReference type="Proteomes" id="UP000249818">
    <property type="component" value="Chromosome BARAN1"/>
</dbReference>
<dbReference type="EMBL" id="LS483254">
    <property type="protein sequence ID" value="SQD92648.1"/>
    <property type="molecule type" value="Genomic_DNA"/>
</dbReference>
<dbReference type="PANTHER" id="PTHR36173:SF2">
    <property type="entry name" value="RIBONUCLEASE VAPC16"/>
    <property type="match status" value="1"/>
</dbReference>
<sequence length="61" mass="7126">MAINAIESLPIQMSHTLHVYTLPEYHRDPFDRLLIAQARLEELPILTADPQISRYPVEVIW</sequence>
<dbReference type="PANTHER" id="PTHR36173">
    <property type="entry name" value="RIBONUCLEASE VAPC16-RELATED"/>
    <property type="match status" value="1"/>
</dbReference>
<dbReference type="InterPro" id="IPR052919">
    <property type="entry name" value="TA_system_RNase"/>
</dbReference>
<dbReference type="SUPFAM" id="SSF88723">
    <property type="entry name" value="PIN domain-like"/>
    <property type="match status" value="1"/>
</dbReference>
<accession>A0A2X3KVP2</accession>
<name>A0A2X3KVP2_9BACT</name>
<dbReference type="RefSeq" id="WP_420196457.1">
    <property type="nucleotide sequence ID" value="NZ_LS483254.1"/>
</dbReference>
<organism evidence="2 3">
    <name type="scientific">Candidatus Bipolaricaulis anaerobius</name>
    <dbReference type="NCBI Taxonomy" id="2026885"/>
    <lineage>
        <taxon>Bacteria</taxon>
        <taxon>Candidatus Bipolaricaulota</taxon>
        <taxon>Candidatus Bipolaricaulia</taxon>
        <taxon>Candidatus Bipolaricaulales</taxon>
        <taxon>Candidatus Bipolaricaulaceae</taxon>
        <taxon>Candidatus Bipolaricaulis</taxon>
    </lineage>
</organism>